<feature type="domain" description="Carrier" evidence="3">
    <location>
        <begin position="17"/>
        <end position="95"/>
    </location>
</feature>
<dbReference type="AlphaFoldDB" id="A0A7W7XH01"/>
<evidence type="ECO:0000256" key="2">
    <source>
        <dbReference type="ARBA" id="ARBA00022553"/>
    </source>
</evidence>
<dbReference type="Gene3D" id="1.10.1200.10">
    <property type="entry name" value="ACP-like"/>
    <property type="match status" value="1"/>
</dbReference>
<evidence type="ECO:0000259" key="3">
    <source>
        <dbReference type="PROSITE" id="PS50075"/>
    </source>
</evidence>
<dbReference type="InterPro" id="IPR020806">
    <property type="entry name" value="PKS_PP-bd"/>
</dbReference>
<keyword evidence="5" id="KW-1185">Reference proteome</keyword>
<gene>
    <name evidence="4" type="ORF">GGE06_008003</name>
</gene>
<reference evidence="4 5" key="1">
    <citation type="submission" date="2020-08" db="EMBL/GenBank/DDBJ databases">
        <title>Genomic Encyclopedia of Type Strains, Phase III (KMG-III): the genomes of soil and plant-associated and newly described type strains.</title>
        <authorList>
            <person name="Whitman W."/>
        </authorList>
    </citation>
    <scope>NUCLEOTIDE SEQUENCE [LARGE SCALE GENOMIC DNA]</scope>
    <source>
        <strain evidence="4 5">SFB5A</strain>
    </source>
</reference>
<comment type="caution">
    <text evidence="4">The sequence shown here is derived from an EMBL/GenBank/DDBJ whole genome shotgun (WGS) entry which is preliminary data.</text>
</comment>
<evidence type="ECO:0000256" key="1">
    <source>
        <dbReference type="ARBA" id="ARBA00022450"/>
    </source>
</evidence>
<dbReference type="EMBL" id="JACHJY010000016">
    <property type="protein sequence ID" value="MBB4987031.1"/>
    <property type="molecule type" value="Genomic_DNA"/>
</dbReference>
<name>A0A7W7XH01_9ACTN</name>
<dbReference type="RefSeq" id="WP_116157722.1">
    <property type="nucleotide sequence ID" value="NZ_JACHJY010000016.1"/>
</dbReference>
<keyword evidence="2" id="KW-0597">Phosphoprotein</keyword>
<dbReference type="PROSITE" id="PS00012">
    <property type="entry name" value="PHOSPHOPANTETHEINE"/>
    <property type="match status" value="1"/>
</dbReference>
<protein>
    <submittedName>
        <fullName evidence="4">Acyl carrier protein</fullName>
    </submittedName>
</protein>
<evidence type="ECO:0000313" key="5">
    <source>
        <dbReference type="Proteomes" id="UP000582643"/>
    </source>
</evidence>
<keyword evidence="1" id="KW-0596">Phosphopantetheine</keyword>
<dbReference type="InterPro" id="IPR006162">
    <property type="entry name" value="Ppantetheine_attach_site"/>
</dbReference>
<evidence type="ECO:0000313" key="4">
    <source>
        <dbReference type="EMBL" id="MBB4987031.1"/>
    </source>
</evidence>
<accession>A0A7W7XH01</accession>
<dbReference type="InterPro" id="IPR009081">
    <property type="entry name" value="PP-bd_ACP"/>
</dbReference>
<organism evidence="4 5">
    <name type="scientific">Streptomyces nymphaeiformis</name>
    <dbReference type="NCBI Taxonomy" id="2663842"/>
    <lineage>
        <taxon>Bacteria</taxon>
        <taxon>Bacillati</taxon>
        <taxon>Actinomycetota</taxon>
        <taxon>Actinomycetes</taxon>
        <taxon>Kitasatosporales</taxon>
        <taxon>Streptomycetaceae</taxon>
        <taxon>Streptomyces</taxon>
    </lineage>
</organism>
<proteinExistence type="predicted"/>
<dbReference type="Pfam" id="PF00550">
    <property type="entry name" value="PP-binding"/>
    <property type="match status" value="1"/>
</dbReference>
<dbReference type="Proteomes" id="UP000582643">
    <property type="component" value="Unassembled WGS sequence"/>
</dbReference>
<dbReference type="GO" id="GO:0031177">
    <property type="term" value="F:phosphopantetheine binding"/>
    <property type="evidence" value="ECO:0007669"/>
    <property type="project" value="InterPro"/>
</dbReference>
<sequence>MTHRTWHGRHLVLTALDGTEYELHAWLGERLQAGAPPGIRGDDAGRPLLDFGMDSVRLLGLIGTLDEVFGLELEPDEIYASETVGGLAAHLADRATAAGRGGRATS</sequence>
<dbReference type="SMART" id="SM00823">
    <property type="entry name" value="PKS_PP"/>
    <property type="match status" value="1"/>
</dbReference>
<dbReference type="GO" id="GO:0017000">
    <property type="term" value="P:antibiotic biosynthetic process"/>
    <property type="evidence" value="ECO:0007669"/>
    <property type="project" value="UniProtKB-ARBA"/>
</dbReference>
<dbReference type="InterPro" id="IPR036736">
    <property type="entry name" value="ACP-like_sf"/>
</dbReference>
<dbReference type="PROSITE" id="PS50075">
    <property type="entry name" value="CARRIER"/>
    <property type="match status" value="1"/>
</dbReference>
<dbReference type="SUPFAM" id="SSF47336">
    <property type="entry name" value="ACP-like"/>
    <property type="match status" value="1"/>
</dbReference>